<accession>A0A653AD93</accession>
<keyword evidence="2" id="KW-0472">Membrane</keyword>
<dbReference type="InterPro" id="IPR011723">
    <property type="entry name" value="Znf/thioredoxin_put"/>
</dbReference>
<feature type="compositionally biased region" description="Acidic residues" evidence="1">
    <location>
        <begin position="105"/>
        <end position="121"/>
    </location>
</feature>
<dbReference type="EMBL" id="UPXX01000030">
    <property type="protein sequence ID" value="VBB45925.1"/>
    <property type="molecule type" value="Genomic_DNA"/>
</dbReference>
<keyword evidence="2" id="KW-0812">Transmembrane</keyword>
<evidence type="ECO:0000259" key="3">
    <source>
        <dbReference type="Pfam" id="PF13717"/>
    </source>
</evidence>
<feature type="transmembrane region" description="Helical" evidence="2">
    <location>
        <begin position="143"/>
        <end position="165"/>
    </location>
</feature>
<proteinExistence type="predicted"/>
<reference evidence="4" key="1">
    <citation type="submission" date="2018-07" db="EMBL/GenBank/DDBJ databases">
        <authorList>
            <consortium name="Genoscope - CEA"/>
            <person name="William W."/>
        </authorList>
    </citation>
    <scope>NUCLEOTIDE SEQUENCE</scope>
    <source>
        <strain evidence="4">IK1</strain>
    </source>
</reference>
<sequence length="315" mass="35192">MIIQCERCKSRFRVDETLLDPDGTQVRCSVCRHIFRAFPPVSPQASAEADQALERPAEERMNLEEAPYFPLDDEESTEISKSDAEIDFDALIESVYRPDDIEPEETAAEGEAPDFEQEDETAPGGDAGSQANEKGQPERKNRIWLYLLIFFTLLLAAGAGIWFFAPQYIPSSIPFIEKAEPTIEDTGARQLRLAEINGRFMTSEKAGPLFVINGTVINQYPDKRSFILLRANLVDEQGQVVQTREAYAGNSLKDEELKTMTIEEITARMQNRYGAARSNFNIEPGAALPFTIVFGPLPAKLREFTVEAVESSPGM</sequence>
<protein>
    <recommendedName>
        <fullName evidence="3">Zinc finger/thioredoxin putative domain-containing protein</fullName>
    </recommendedName>
</protein>
<evidence type="ECO:0000313" key="4">
    <source>
        <dbReference type="EMBL" id="VBB45925.1"/>
    </source>
</evidence>
<name>A0A653AD93_UNCDX</name>
<evidence type="ECO:0000256" key="2">
    <source>
        <dbReference type="SAM" id="Phobius"/>
    </source>
</evidence>
<dbReference type="InterPro" id="IPR021834">
    <property type="entry name" value="DUF3426"/>
</dbReference>
<dbReference type="AlphaFoldDB" id="A0A653AD93"/>
<organism evidence="4">
    <name type="scientific">Uncultured Desulfatiglans sp</name>
    <dbReference type="NCBI Taxonomy" id="1748965"/>
    <lineage>
        <taxon>Bacteria</taxon>
        <taxon>Pseudomonadati</taxon>
        <taxon>Thermodesulfobacteriota</taxon>
        <taxon>Desulfobacteria</taxon>
        <taxon>Desulfatiglandales</taxon>
        <taxon>Desulfatiglandaceae</taxon>
        <taxon>Desulfatiglans</taxon>
        <taxon>environmental samples</taxon>
    </lineage>
</organism>
<dbReference type="Pfam" id="PF13717">
    <property type="entry name" value="Zn_ribbon_4"/>
    <property type="match status" value="1"/>
</dbReference>
<feature type="region of interest" description="Disordered" evidence="1">
    <location>
        <begin position="105"/>
        <end position="135"/>
    </location>
</feature>
<keyword evidence="2" id="KW-1133">Transmembrane helix</keyword>
<dbReference type="NCBIfam" id="TIGR02098">
    <property type="entry name" value="MJ0042_CXXC"/>
    <property type="match status" value="1"/>
</dbReference>
<evidence type="ECO:0000256" key="1">
    <source>
        <dbReference type="SAM" id="MobiDB-lite"/>
    </source>
</evidence>
<feature type="domain" description="Zinc finger/thioredoxin putative" evidence="3">
    <location>
        <begin position="1"/>
        <end position="36"/>
    </location>
</feature>
<gene>
    <name evidence="4" type="ORF">TRIP_B360018</name>
</gene>
<dbReference type="Pfam" id="PF11906">
    <property type="entry name" value="DUF3426"/>
    <property type="match status" value="1"/>
</dbReference>